<accession>A0AAN9TR71</accession>
<feature type="transmembrane region" description="Helical" evidence="7">
    <location>
        <begin position="226"/>
        <end position="247"/>
    </location>
</feature>
<dbReference type="PANTHER" id="PTHR19229:SF250">
    <property type="entry name" value="ABC TRANSPORTER DOMAIN-CONTAINING PROTEIN-RELATED"/>
    <property type="match status" value="1"/>
</dbReference>
<dbReference type="GO" id="GO:0140359">
    <property type="term" value="F:ABC-type transporter activity"/>
    <property type="evidence" value="ECO:0007669"/>
    <property type="project" value="InterPro"/>
</dbReference>
<feature type="domain" description="ABC transporter" evidence="8">
    <location>
        <begin position="292"/>
        <end position="522"/>
    </location>
</feature>
<keyword evidence="5 7" id="KW-1133">Transmembrane helix</keyword>
<evidence type="ECO:0000256" key="4">
    <source>
        <dbReference type="ARBA" id="ARBA00022840"/>
    </source>
</evidence>
<dbReference type="PROSITE" id="PS50893">
    <property type="entry name" value="ABC_TRANSPORTER_2"/>
    <property type="match status" value="2"/>
</dbReference>
<dbReference type="GO" id="GO:0016887">
    <property type="term" value="F:ATP hydrolysis activity"/>
    <property type="evidence" value="ECO:0007669"/>
    <property type="project" value="InterPro"/>
</dbReference>
<evidence type="ECO:0000256" key="2">
    <source>
        <dbReference type="ARBA" id="ARBA00022692"/>
    </source>
</evidence>
<dbReference type="EMBL" id="JBBCAQ010000006">
    <property type="protein sequence ID" value="KAK7603705.1"/>
    <property type="molecule type" value="Genomic_DNA"/>
</dbReference>
<dbReference type="CDD" id="cd03263">
    <property type="entry name" value="ABC_subfamily_A"/>
    <property type="match status" value="2"/>
</dbReference>
<sequence>MKELKQLDLLMWKHFHLRKHRWFITLVEIFLPIALGYLFCSQAAKISGQSTPHNATYEANHSPANIMSLSSHYGLLYAPKNNFTDQLMNRVEALAKFNSIEGLSDESELLKILANRTAEASLDYYRKTWIGVVFLNTENNTTLTYKIRDINQWSTQLLYPNADIQPGPLRGDPYYNQGFAGLQMVLDKAFIQQWDSSFSWDSIQYSGFPYPEYEEITSIRSSAPVFVFYVLILTTFILSCPLISHIIEEKESGVKMLWPSSRRNQAEELIDLDDTEDSKYFEDPPKSLKVSILIKDLYKRFGSFVAVRGLNLKVYQGEITALLGHNGAGKTTTISILTGMTKANAGSVTYDNYVDVLNEMSEFRRNLGMCPQEDRLFPYLSVANHLFFFGRLKGSTNDDVKKEADAYLRLMEMEDKKNALSQSLSGGMKRKLCLAISLMGNAQILILDEPTSGMDVESRRKIWDLLLGLRGTRTIILTTHHMEEADTLGDRIAIMHHGNVVCHGTSMFLKKAYETGYKLTITKGQGNSSALADIIPKAVPNAKKESESDAEMVFNLPLTESAKFPELFRILENKRNNYGIQNIGVTCTTMEQVFLKVGGASIYDMDRKRSSTVTDGNLLSEHSKNKKTGLLLIFQQLVALVWKKILYTKGNVIQFCYRVILYSLFIVSLLYSANELFKEEPPISLSLSLYPNAKVMMTESPNDSSVLFNGFVDQVQKSGDTIIYTNQSSILEALLDYGRHSLNSFQRELLLAADFKSSKKVVLYNKFGLHSLPVLINTISNIYLSSIAGNSSSIEAINSPVKKTEKECKIAAEHGFEITMWFIALVFFTIDLTYFYTTFLSTERIDGFKHIQLMSNVSPFIYWISNLIFDSIFFFLIVVLRILAIKAVDDSDGFLRFGGPYCLVLLVPPMNYSISFIKYAVIWFTNATLMRPACGGGKTGIQEYLVYASEENPNGLLLEVYFMMANIILYSVLLAFIEAGYMSKLFNQLVVGGYGGVVRESNQEPVDPDVELERKKVDLQTQQLAESSTQLTCFHSWNLSIPEEVKSNKRNFDVKRDLDSDSDAYETVPLNRASTRNSVVIAQGLKKVYLSKTLKPFVAVEDVSFVVNTGECFGLLGVNGAGKSTTFKMLSAIELPTKGDSFIYNIRLSRNKTAYLSKAGYCAQTNCFIDELTGREMLHLIASLRGVRPLDRQLIVDKWLSILGLESYQNRRCGRYSGGNKRKLCTAMSLIGDPSVVFLDEPTTGVDPVSRRKLYDVMDHSKSSGQAVVLTSHSMEECENLCDRLTIMSKGRMKCIGTAQHLKQRYAQGFSILIKTRDLPAREEENSISVLKQNMENAFGRDYCILKDEHKGLLYYQITNVQLKWSELFEALERMKEHLGAIVEDYTVTDTTLEEVFISFAKQE</sequence>
<dbReference type="GO" id="GO:0005524">
    <property type="term" value="F:ATP binding"/>
    <property type="evidence" value="ECO:0007669"/>
    <property type="project" value="UniProtKB-KW"/>
</dbReference>
<dbReference type="InterPro" id="IPR003593">
    <property type="entry name" value="AAA+_ATPase"/>
</dbReference>
<evidence type="ECO:0000256" key="7">
    <source>
        <dbReference type="SAM" id="Phobius"/>
    </source>
</evidence>
<dbReference type="PANTHER" id="PTHR19229">
    <property type="entry name" value="ATP-BINDING CASSETTE TRANSPORTER SUBFAMILY A ABCA"/>
    <property type="match status" value="1"/>
</dbReference>
<dbReference type="GO" id="GO:0005319">
    <property type="term" value="F:lipid transporter activity"/>
    <property type="evidence" value="ECO:0007669"/>
    <property type="project" value="TreeGrafter"/>
</dbReference>
<feature type="transmembrane region" description="Helical" evidence="7">
    <location>
        <begin position="21"/>
        <end position="39"/>
    </location>
</feature>
<name>A0AAN9TR71_9HEMI</name>
<dbReference type="SMART" id="SM00382">
    <property type="entry name" value="AAA"/>
    <property type="match status" value="2"/>
</dbReference>
<feature type="transmembrane region" description="Helical" evidence="7">
    <location>
        <begin position="818"/>
        <end position="840"/>
    </location>
</feature>
<keyword evidence="10" id="KW-1185">Reference proteome</keyword>
<proteinExistence type="predicted"/>
<dbReference type="PROSITE" id="PS00211">
    <property type="entry name" value="ABC_TRANSPORTER_1"/>
    <property type="match status" value="1"/>
</dbReference>
<dbReference type="InterPro" id="IPR056264">
    <property type="entry name" value="R2_ABCA1-4-like"/>
</dbReference>
<dbReference type="InterPro" id="IPR026082">
    <property type="entry name" value="ABCA"/>
</dbReference>
<evidence type="ECO:0000313" key="10">
    <source>
        <dbReference type="Proteomes" id="UP001367676"/>
    </source>
</evidence>
<feature type="domain" description="ABC transporter" evidence="8">
    <location>
        <begin position="1085"/>
        <end position="1315"/>
    </location>
</feature>
<evidence type="ECO:0000259" key="8">
    <source>
        <dbReference type="PROSITE" id="PS50893"/>
    </source>
</evidence>
<dbReference type="FunFam" id="3.40.50.300:FF:002470">
    <property type="entry name" value="ABC transporter, putative"/>
    <property type="match status" value="1"/>
</dbReference>
<gene>
    <name evidence="9" type="ORF">V9T40_003704</name>
</gene>
<evidence type="ECO:0000313" key="9">
    <source>
        <dbReference type="EMBL" id="KAK7603705.1"/>
    </source>
</evidence>
<keyword evidence="2 7" id="KW-0812">Transmembrane</keyword>
<reference evidence="9 10" key="1">
    <citation type="submission" date="2024-03" db="EMBL/GenBank/DDBJ databases">
        <title>Adaptation during the transition from Ophiocordyceps entomopathogen to insect associate is accompanied by gene loss and intensified selection.</title>
        <authorList>
            <person name="Ward C.M."/>
            <person name="Onetto C.A."/>
            <person name="Borneman A.R."/>
        </authorList>
    </citation>
    <scope>NUCLEOTIDE SEQUENCE [LARGE SCALE GENOMIC DNA]</scope>
    <source>
        <strain evidence="9">AWRI1</strain>
        <tissue evidence="9">Single Adult Female</tissue>
    </source>
</reference>
<evidence type="ECO:0000256" key="5">
    <source>
        <dbReference type="ARBA" id="ARBA00022989"/>
    </source>
</evidence>
<dbReference type="Proteomes" id="UP001367676">
    <property type="component" value="Unassembled WGS sequence"/>
</dbReference>
<comment type="caution">
    <text evidence="9">The sequence shown here is derived from an EMBL/GenBank/DDBJ whole genome shotgun (WGS) entry which is preliminary data.</text>
</comment>
<feature type="transmembrane region" description="Helical" evidence="7">
    <location>
        <begin position="901"/>
        <end position="922"/>
    </location>
</feature>
<evidence type="ECO:0000256" key="6">
    <source>
        <dbReference type="ARBA" id="ARBA00023136"/>
    </source>
</evidence>
<feature type="transmembrane region" description="Helical" evidence="7">
    <location>
        <begin position="960"/>
        <end position="977"/>
    </location>
</feature>
<dbReference type="Pfam" id="PF00005">
    <property type="entry name" value="ABC_tran"/>
    <property type="match status" value="2"/>
</dbReference>
<dbReference type="Pfam" id="PF12698">
    <property type="entry name" value="ABC2_membrane_3"/>
    <property type="match status" value="1"/>
</dbReference>
<dbReference type="SUPFAM" id="SSF52540">
    <property type="entry name" value="P-loop containing nucleoside triphosphate hydrolases"/>
    <property type="match status" value="2"/>
</dbReference>
<evidence type="ECO:0000256" key="3">
    <source>
        <dbReference type="ARBA" id="ARBA00022741"/>
    </source>
</evidence>
<evidence type="ECO:0000256" key="1">
    <source>
        <dbReference type="ARBA" id="ARBA00004141"/>
    </source>
</evidence>
<keyword evidence="6 7" id="KW-0472">Membrane</keyword>
<organism evidence="9 10">
    <name type="scientific">Parthenolecanium corni</name>
    <dbReference type="NCBI Taxonomy" id="536013"/>
    <lineage>
        <taxon>Eukaryota</taxon>
        <taxon>Metazoa</taxon>
        <taxon>Ecdysozoa</taxon>
        <taxon>Arthropoda</taxon>
        <taxon>Hexapoda</taxon>
        <taxon>Insecta</taxon>
        <taxon>Pterygota</taxon>
        <taxon>Neoptera</taxon>
        <taxon>Paraneoptera</taxon>
        <taxon>Hemiptera</taxon>
        <taxon>Sternorrhyncha</taxon>
        <taxon>Coccoidea</taxon>
        <taxon>Coccidae</taxon>
        <taxon>Parthenolecanium</taxon>
    </lineage>
</organism>
<dbReference type="InterPro" id="IPR027417">
    <property type="entry name" value="P-loop_NTPase"/>
</dbReference>
<dbReference type="InterPro" id="IPR013525">
    <property type="entry name" value="ABC2_TM"/>
</dbReference>
<feature type="transmembrane region" description="Helical" evidence="7">
    <location>
        <begin position="860"/>
        <end position="880"/>
    </location>
</feature>
<comment type="subcellular location">
    <subcellularLocation>
        <location evidence="1">Membrane</location>
        <topology evidence="1">Multi-pass membrane protein</topology>
    </subcellularLocation>
</comment>
<dbReference type="Pfam" id="PF23321">
    <property type="entry name" value="R1_ABCA1"/>
    <property type="match status" value="1"/>
</dbReference>
<protein>
    <recommendedName>
        <fullName evidence="8">ABC transporter domain-containing protein</fullName>
    </recommendedName>
</protein>
<dbReference type="InterPro" id="IPR003439">
    <property type="entry name" value="ABC_transporter-like_ATP-bd"/>
</dbReference>
<dbReference type="FunFam" id="3.40.50.300:FF:000933">
    <property type="entry name" value="ABC transporter A family member 7"/>
    <property type="match status" value="1"/>
</dbReference>
<keyword evidence="4" id="KW-0067">ATP-binding</keyword>
<keyword evidence="3" id="KW-0547">Nucleotide-binding</keyword>
<dbReference type="InterPro" id="IPR017871">
    <property type="entry name" value="ABC_transporter-like_CS"/>
</dbReference>
<dbReference type="Gene3D" id="3.40.50.300">
    <property type="entry name" value="P-loop containing nucleotide triphosphate hydrolases"/>
    <property type="match status" value="2"/>
</dbReference>
<dbReference type="GO" id="GO:0016020">
    <property type="term" value="C:membrane"/>
    <property type="evidence" value="ECO:0007669"/>
    <property type="project" value="UniProtKB-SubCell"/>
</dbReference>